<name>V6IYY8_9BACL</name>
<keyword evidence="6" id="KW-0598">Phosphotransferase system</keyword>
<dbReference type="InterPro" id="IPR051351">
    <property type="entry name" value="Ascorbate-PTS_EIIA_comp"/>
</dbReference>
<evidence type="ECO:0000256" key="8">
    <source>
        <dbReference type="ARBA" id="ARBA00023159"/>
    </source>
</evidence>
<dbReference type="Pfam" id="PF00874">
    <property type="entry name" value="PRD"/>
    <property type="match status" value="1"/>
</dbReference>
<dbReference type="Pfam" id="PF00359">
    <property type="entry name" value="PTS_EIIA_2"/>
    <property type="match status" value="1"/>
</dbReference>
<dbReference type="PROSITE" id="PS51099">
    <property type="entry name" value="PTS_EIIB_TYPE_2"/>
    <property type="match status" value="1"/>
</dbReference>
<dbReference type="Proteomes" id="UP000018296">
    <property type="component" value="Unassembled WGS sequence"/>
</dbReference>
<comment type="caution">
    <text evidence="15">The sequence shown here is derived from an EMBL/GenBank/DDBJ whole genome shotgun (WGS) entry which is preliminary data.</text>
</comment>
<sequence>MELEEKELIKLILIQKKPSLYEIEKNLEMSHEQIVQLIHSINHQLISNSVEVVDDALVVSVKCADELYGLLIGTQNAVSYDDMNFRKSLIEMELMTQKMHHSLQTLSERFYVSRNTIYLDMKHIKKDIKAQQLELGYSRKMGYQILGTEYLLRNHLAQLTRNLLKSFYGKSCLSVLHFVHEADYAKLKKCLSQIEQLTQIQLTDEQMEELPYILAVILCRIRCYPLSWSFKIEKYDIRNTIEFPIIKDCLSDFTFLKDVDILYLSLHILSSNRIESAFDFINSEEILSAIDQFVETIKNKLALQFVKETEFKEKLLLHVQPAIFRNLFGFRINNPLTDRFIKEHREIYLSVTDAVEPFEQIVGHPLSDEEIVYLSMIVLGWIYQSEESRTCSIKAVVLCPNGTSVSKLLLENLRGMFPEIEFAGAYSFRQFEQMDLDLDFIFTTKPIESKAQTIIVPPFLEPESRKQLRELVAKLLYTDASIQAKSAVSTIKDLLPKDKLYAAEALLKVFFEENKEISSTVTFKPKKQELDDRNIVIVEDSVSWGDCLDVVFAPMIARKTADMEYLSRCKDVFYRNYRQMLIGPNIYLPHTAPFIELAQPDVEIAVFKQPVIDPDGHHLRIMVGLVPSKTNEHVPLLLMLNDIFLDHPSLETLMNAESVSQVLKVFEGGEAIEK</sequence>
<evidence type="ECO:0000256" key="9">
    <source>
        <dbReference type="ARBA" id="ARBA00037387"/>
    </source>
</evidence>
<dbReference type="EMBL" id="AWTC01000004">
    <property type="protein sequence ID" value="EST12667.1"/>
    <property type="molecule type" value="Genomic_DNA"/>
</dbReference>
<evidence type="ECO:0000259" key="13">
    <source>
        <dbReference type="PROSITE" id="PS51099"/>
    </source>
</evidence>
<dbReference type="InterPro" id="IPR036388">
    <property type="entry name" value="WH-like_DNA-bd_sf"/>
</dbReference>
<evidence type="ECO:0000313" key="15">
    <source>
        <dbReference type="EMBL" id="EST12667.1"/>
    </source>
</evidence>
<dbReference type="PROSITE" id="PS51094">
    <property type="entry name" value="PTS_EIIA_TYPE_2"/>
    <property type="match status" value="1"/>
</dbReference>
<dbReference type="RefSeq" id="WP_023509492.1">
    <property type="nucleotide sequence ID" value="NZ_AWTC01000004.1"/>
</dbReference>
<dbReference type="Gene3D" id="3.40.930.10">
    <property type="entry name" value="Mannitol-specific EII, Chain A"/>
    <property type="match status" value="1"/>
</dbReference>
<dbReference type="InterPro" id="IPR002178">
    <property type="entry name" value="PTS_EIIA_type-2_dom"/>
</dbReference>
<dbReference type="GO" id="GO:0016301">
    <property type="term" value="F:kinase activity"/>
    <property type="evidence" value="ECO:0007669"/>
    <property type="project" value="UniProtKB-KW"/>
</dbReference>
<feature type="domain" description="PTS EIIA type-2" evidence="12">
    <location>
        <begin position="528"/>
        <end position="669"/>
    </location>
</feature>
<keyword evidence="3" id="KW-0963">Cytoplasm</keyword>
<dbReference type="InterPro" id="IPR011608">
    <property type="entry name" value="PRD"/>
</dbReference>
<feature type="domain" description="PRD" evidence="14">
    <location>
        <begin position="281"/>
        <end position="388"/>
    </location>
</feature>
<evidence type="ECO:0000256" key="6">
    <source>
        <dbReference type="ARBA" id="ARBA00022683"/>
    </source>
</evidence>
<evidence type="ECO:0000256" key="11">
    <source>
        <dbReference type="ARBA" id="ARBA00042072"/>
    </source>
</evidence>
<evidence type="ECO:0000256" key="10">
    <source>
        <dbReference type="ARBA" id="ARBA00041175"/>
    </source>
</evidence>
<evidence type="ECO:0000256" key="7">
    <source>
        <dbReference type="ARBA" id="ARBA00022777"/>
    </source>
</evidence>
<evidence type="ECO:0000256" key="3">
    <source>
        <dbReference type="ARBA" id="ARBA00022490"/>
    </source>
</evidence>
<dbReference type="eggNOG" id="COG1762">
    <property type="taxonomic scope" value="Bacteria"/>
</dbReference>
<keyword evidence="16" id="KW-1185">Reference proteome</keyword>
<evidence type="ECO:0000256" key="4">
    <source>
        <dbReference type="ARBA" id="ARBA00022553"/>
    </source>
</evidence>
<keyword evidence="5" id="KW-0808">Transferase</keyword>
<dbReference type="GO" id="GO:0006355">
    <property type="term" value="P:regulation of DNA-templated transcription"/>
    <property type="evidence" value="ECO:0007669"/>
    <property type="project" value="InterPro"/>
</dbReference>
<gene>
    <name evidence="15" type="ORF">P343_05995</name>
</gene>
<dbReference type="PANTHER" id="PTHR36203">
    <property type="entry name" value="ASCORBATE-SPECIFIC PTS SYSTEM EIIA COMPONENT"/>
    <property type="match status" value="1"/>
</dbReference>
<keyword evidence="2" id="KW-0813">Transport</keyword>
<dbReference type="Pfam" id="PF05043">
    <property type="entry name" value="Mga"/>
    <property type="match status" value="1"/>
</dbReference>
<dbReference type="STRING" id="1395513.P343_05995"/>
<evidence type="ECO:0000256" key="2">
    <source>
        <dbReference type="ARBA" id="ARBA00022448"/>
    </source>
</evidence>
<dbReference type="SUPFAM" id="SSF63520">
    <property type="entry name" value="PTS-regulatory domain, PRD"/>
    <property type="match status" value="1"/>
</dbReference>
<evidence type="ECO:0000256" key="1">
    <source>
        <dbReference type="ARBA" id="ARBA00004496"/>
    </source>
</evidence>
<comment type="function">
    <text evidence="9">The phosphoenolpyruvate-dependent sugar phosphotransferase system (sugar PTS), a major carbohydrate active transport system, catalyzes the phosphorylation of incoming sugar substrates concomitantly with their translocation across the cell membrane. The enzyme II UlaABC PTS system is involved in ascorbate transport.</text>
</comment>
<keyword evidence="8" id="KW-0010">Activator</keyword>
<dbReference type="SUPFAM" id="SSF55804">
    <property type="entry name" value="Phoshotransferase/anion transport protein"/>
    <property type="match status" value="1"/>
</dbReference>
<accession>V6IYY8</accession>
<dbReference type="PATRIC" id="fig|1395513.3.peg.1226"/>
<dbReference type="GO" id="GO:0008982">
    <property type="term" value="F:protein-N(PI)-phosphohistidine-sugar phosphotransferase activity"/>
    <property type="evidence" value="ECO:0007669"/>
    <property type="project" value="InterPro"/>
</dbReference>
<dbReference type="InterPro" id="IPR016152">
    <property type="entry name" value="PTrfase/Anion_transptr"/>
</dbReference>
<dbReference type="AlphaFoldDB" id="V6IYY8"/>
<dbReference type="GO" id="GO:0009401">
    <property type="term" value="P:phosphoenolpyruvate-dependent sugar phosphotransferase system"/>
    <property type="evidence" value="ECO:0007669"/>
    <property type="project" value="UniProtKB-KW"/>
</dbReference>
<dbReference type="GO" id="GO:0005737">
    <property type="term" value="C:cytoplasm"/>
    <property type="evidence" value="ECO:0007669"/>
    <property type="project" value="UniProtKB-SubCell"/>
</dbReference>
<dbReference type="eggNOG" id="COG3711">
    <property type="taxonomic scope" value="Bacteria"/>
</dbReference>
<dbReference type="Gene3D" id="1.10.10.10">
    <property type="entry name" value="Winged helix-like DNA-binding domain superfamily/Winged helix DNA-binding domain"/>
    <property type="match status" value="1"/>
</dbReference>
<evidence type="ECO:0000256" key="5">
    <source>
        <dbReference type="ARBA" id="ARBA00022679"/>
    </source>
</evidence>
<keyword evidence="7" id="KW-0418">Kinase</keyword>
<evidence type="ECO:0000259" key="12">
    <source>
        <dbReference type="PROSITE" id="PS51094"/>
    </source>
</evidence>
<dbReference type="PROSITE" id="PS51372">
    <property type="entry name" value="PRD_2"/>
    <property type="match status" value="1"/>
</dbReference>
<dbReference type="Gene3D" id="1.10.1790.10">
    <property type="entry name" value="PRD domain"/>
    <property type="match status" value="1"/>
</dbReference>
<dbReference type="InterPro" id="IPR007737">
    <property type="entry name" value="Mga_HTH"/>
</dbReference>
<dbReference type="CDD" id="cd05568">
    <property type="entry name" value="PTS_IIB_bgl_like"/>
    <property type="match status" value="1"/>
</dbReference>
<protein>
    <recommendedName>
        <fullName evidence="10">Ascorbate-specific PTS system EIIA component</fullName>
    </recommendedName>
    <alternativeName>
        <fullName evidence="11">Ascorbate-specific phosphotransferase enzyme IIA component</fullName>
    </alternativeName>
</protein>
<feature type="domain" description="PTS EIIB type-2" evidence="13">
    <location>
        <begin position="393"/>
        <end position="480"/>
    </location>
</feature>
<keyword evidence="4" id="KW-0597">Phosphoprotein</keyword>
<organism evidence="15 16">
    <name type="scientific">Sporolactobacillus laevolacticus DSM 442</name>
    <dbReference type="NCBI Taxonomy" id="1395513"/>
    <lineage>
        <taxon>Bacteria</taxon>
        <taxon>Bacillati</taxon>
        <taxon>Bacillota</taxon>
        <taxon>Bacilli</taxon>
        <taxon>Bacillales</taxon>
        <taxon>Sporolactobacillaceae</taxon>
        <taxon>Sporolactobacillus</taxon>
    </lineage>
</organism>
<evidence type="ECO:0000259" key="14">
    <source>
        <dbReference type="PROSITE" id="PS51372"/>
    </source>
</evidence>
<dbReference type="InterPro" id="IPR013011">
    <property type="entry name" value="PTS_EIIB_2"/>
</dbReference>
<dbReference type="InterPro" id="IPR036634">
    <property type="entry name" value="PRD_sf"/>
</dbReference>
<evidence type="ECO:0000313" key="16">
    <source>
        <dbReference type="Proteomes" id="UP000018296"/>
    </source>
</evidence>
<proteinExistence type="predicted"/>
<dbReference type="PANTHER" id="PTHR36203:SF1">
    <property type="entry name" value="ASCORBATE-SPECIFIC PTS SYSTEM EIIA COMPONENT"/>
    <property type="match status" value="1"/>
</dbReference>
<reference evidence="15 16" key="1">
    <citation type="journal article" date="2013" name="Genome Announc.">
        <title>Genome Sequence of Sporolactobacillus laevolacticus DSM442, an Efficient Polymer-Grade D-Lactate Producer from Agricultural Waste Cottonseed as a Nitrogen Source.</title>
        <authorList>
            <person name="Wang H."/>
            <person name="Wang L."/>
            <person name="Ju J."/>
            <person name="Yu B."/>
            <person name="Ma Y."/>
        </authorList>
    </citation>
    <scope>NUCLEOTIDE SEQUENCE [LARGE SCALE GENOMIC DNA]</scope>
    <source>
        <strain evidence="15 16">DSM 442</strain>
    </source>
</reference>
<comment type="subcellular location">
    <subcellularLocation>
        <location evidence="1">Cytoplasm</location>
    </subcellularLocation>
</comment>